<evidence type="ECO:0000313" key="5">
    <source>
        <dbReference type="Proteomes" id="UP000233435"/>
    </source>
</evidence>
<evidence type="ECO:0000313" key="4">
    <source>
        <dbReference type="EMBL" id="PKQ44310.1"/>
    </source>
</evidence>
<feature type="domain" description="Organic solvent tolerance-like N-terminal" evidence="3">
    <location>
        <begin position="30"/>
        <end position="187"/>
    </location>
</feature>
<keyword evidence="1" id="KW-0998">Cell outer membrane</keyword>
<dbReference type="InterPro" id="IPR050218">
    <property type="entry name" value="LptD"/>
</dbReference>
<dbReference type="Pfam" id="PF13100">
    <property type="entry name" value="OstA_2"/>
    <property type="match status" value="1"/>
</dbReference>
<proteinExistence type="predicted"/>
<dbReference type="InterPro" id="IPR005653">
    <property type="entry name" value="OstA-like_N"/>
</dbReference>
<dbReference type="EMBL" id="PJEO01000051">
    <property type="protein sequence ID" value="PKQ44310.1"/>
    <property type="molecule type" value="Genomic_DNA"/>
</dbReference>
<dbReference type="Proteomes" id="UP000233435">
    <property type="component" value="Unassembled WGS sequence"/>
</dbReference>
<evidence type="ECO:0000256" key="2">
    <source>
        <dbReference type="SAM" id="MobiDB-lite"/>
    </source>
</evidence>
<dbReference type="GO" id="GO:1990351">
    <property type="term" value="C:transporter complex"/>
    <property type="evidence" value="ECO:0007669"/>
    <property type="project" value="TreeGrafter"/>
</dbReference>
<gene>
    <name evidence="4" type="ORF">CSW08_14530</name>
</gene>
<protein>
    <recommendedName>
        <fullName evidence="3">Organic solvent tolerance-like N-terminal domain-containing protein</fullName>
    </recommendedName>
</protein>
<evidence type="ECO:0000256" key="1">
    <source>
        <dbReference type="ARBA" id="ARBA00023237"/>
    </source>
</evidence>
<feature type="compositionally biased region" description="Basic and acidic residues" evidence="2">
    <location>
        <begin position="556"/>
        <end position="572"/>
    </location>
</feature>
<dbReference type="GO" id="GO:0009279">
    <property type="term" value="C:cell outer membrane"/>
    <property type="evidence" value="ECO:0007669"/>
    <property type="project" value="TreeGrafter"/>
</dbReference>
<accession>A0A2N3HH64</accession>
<dbReference type="Gene3D" id="2.60.450.10">
    <property type="entry name" value="Lipopolysaccharide (LPS) transport protein A like domain"/>
    <property type="match status" value="2"/>
</dbReference>
<dbReference type="PANTHER" id="PTHR30189:SF1">
    <property type="entry name" value="LPS-ASSEMBLY PROTEIN LPTD"/>
    <property type="match status" value="1"/>
</dbReference>
<organism evidence="4 5">
    <name type="scientific">Confluentibacter flavum</name>
    <dbReference type="NCBI Taxonomy" id="1909700"/>
    <lineage>
        <taxon>Bacteria</taxon>
        <taxon>Pseudomonadati</taxon>
        <taxon>Bacteroidota</taxon>
        <taxon>Flavobacteriia</taxon>
        <taxon>Flavobacteriales</taxon>
        <taxon>Flavobacteriaceae</taxon>
        <taxon>Confluentibacter</taxon>
    </lineage>
</organism>
<feature type="compositionally biased region" description="Polar residues" evidence="2">
    <location>
        <begin position="587"/>
        <end position="600"/>
    </location>
</feature>
<dbReference type="PANTHER" id="PTHR30189">
    <property type="entry name" value="LPS-ASSEMBLY PROTEIN"/>
    <property type="match status" value="1"/>
</dbReference>
<name>A0A2N3HH64_9FLAO</name>
<keyword evidence="1" id="KW-0472">Membrane</keyword>
<reference evidence="4 5" key="1">
    <citation type="submission" date="2017-12" db="EMBL/GenBank/DDBJ databases">
        <title>Confluentibacter flavum sp. nov., isolated from the saline lake.</title>
        <authorList>
            <person name="Yu L."/>
        </authorList>
    </citation>
    <scope>NUCLEOTIDE SEQUENCE [LARGE SCALE GENOMIC DNA]</scope>
    <source>
        <strain evidence="4 5">3B</strain>
    </source>
</reference>
<evidence type="ECO:0000259" key="3">
    <source>
        <dbReference type="Pfam" id="PF13100"/>
    </source>
</evidence>
<sequence>MKVLHHFYILTLFFLAASLFGYAQEKKQLEIIYAGRVNFDEAKYPGAKILTRDDSQQVHVLHENINLWCDRAIQYSNENFIEAYGNVKMIQGDTITMTSKYVEYSGLTQLAFASGDVVLKDPTSTITSDTLYFDRLKQEAFYRNGGTVVKDTSGTITSKIGRYYMSLKKYKFVQDVVLVNKDATINSNYFDFYSDSGHAYLFGPSTIVTEESKTYCEKGFYDTKTKIGYAMKNAKIDYDNREIKGDSLYFDNNISFASATNNIKVTDTLNNSIVKGHYAELFKDKDSLFITKRAYAITLQENDSIYIHGDTLMVTGKPEKRITRIFKNVKLYKSDMSGKADSIHMNQETGLTQLINISKGVQNDAFSVKLKPILWNIENQMTGDTIHLISDTKTEKLDSLIVFNNAFIISKDSIGTGYNQINGMRLVGLFDDNNELYNIDIIKNAQSIYYLRNDDDELIGIDKSKSGSINIKISEKEIDEVNKINQVDGNLYPESKYPENEKFLKGFDWRDEERPRSVDDLFKDDPLLVLPVIKGLDDYIPQEDFFDEGMLERIEQADEASKKTDKDKDPKASRNLPQRVKDKEENQLITPANDSVGGQK</sequence>
<comment type="caution">
    <text evidence="4">The sequence shown here is derived from an EMBL/GenBank/DDBJ whole genome shotgun (WGS) entry which is preliminary data.</text>
</comment>
<dbReference type="OrthoDB" id="9805931at2"/>
<feature type="region of interest" description="Disordered" evidence="2">
    <location>
        <begin position="556"/>
        <end position="600"/>
    </location>
</feature>
<dbReference type="AlphaFoldDB" id="A0A2N3HH64"/>
<dbReference type="RefSeq" id="WP_106660593.1">
    <property type="nucleotide sequence ID" value="NZ_PJEO01000051.1"/>
</dbReference>
<keyword evidence="5" id="KW-1185">Reference proteome</keyword>